<keyword evidence="9" id="KW-1185">Reference proteome</keyword>
<feature type="compositionally biased region" description="Basic and acidic residues" evidence="6">
    <location>
        <begin position="738"/>
        <end position="758"/>
    </location>
</feature>
<keyword evidence="4" id="KW-0493">Microtubule</keyword>
<dbReference type="Pfam" id="PF04130">
    <property type="entry name" value="GCP_C_terminal"/>
    <property type="match status" value="1"/>
</dbReference>
<comment type="similarity">
    <text evidence="2">Belongs to the TUBGCP family.</text>
</comment>
<dbReference type="GO" id="GO:0051011">
    <property type="term" value="F:microtubule minus-end binding"/>
    <property type="evidence" value="ECO:0007669"/>
    <property type="project" value="TreeGrafter"/>
</dbReference>
<dbReference type="GO" id="GO:0000278">
    <property type="term" value="P:mitotic cell cycle"/>
    <property type="evidence" value="ECO:0007669"/>
    <property type="project" value="TreeGrafter"/>
</dbReference>
<dbReference type="PANTHER" id="PTHR19302">
    <property type="entry name" value="GAMMA TUBULIN COMPLEX PROTEIN"/>
    <property type="match status" value="1"/>
</dbReference>
<feature type="compositionally biased region" description="Low complexity" evidence="6">
    <location>
        <begin position="614"/>
        <end position="627"/>
    </location>
</feature>
<evidence type="ECO:0000313" key="9">
    <source>
        <dbReference type="Proteomes" id="UP000079169"/>
    </source>
</evidence>
<evidence type="ECO:0000259" key="7">
    <source>
        <dbReference type="Pfam" id="PF04130"/>
    </source>
</evidence>
<evidence type="ECO:0000256" key="5">
    <source>
        <dbReference type="ARBA" id="ARBA00023212"/>
    </source>
</evidence>
<evidence type="ECO:0000259" key="8">
    <source>
        <dbReference type="Pfam" id="PF17681"/>
    </source>
</evidence>
<dbReference type="Proteomes" id="UP000079169">
    <property type="component" value="Unplaced"/>
</dbReference>
<evidence type="ECO:0000256" key="4">
    <source>
        <dbReference type="ARBA" id="ARBA00022701"/>
    </source>
</evidence>
<evidence type="ECO:0000256" key="6">
    <source>
        <dbReference type="SAM" id="MobiDB-lite"/>
    </source>
</evidence>
<dbReference type="InterPro" id="IPR042241">
    <property type="entry name" value="GCP_C_sf"/>
</dbReference>
<reference evidence="10" key="1">
    <citation type="submission" date="2025-08" db="UniProtKB">
        <authorList>
            <consortium name="RefSeq"/>
        </authorList>
    </citation>
    <scope>IDENTIFICATION</scope>
</reference>
<feature type="region of interest" description="Disordered" evidence="6">
    <location>
        <begin position="861"/>
        <end position="899"/>
    </location>
</feature>
<dbReference type="InterPro" id="IPR041470">
    <property type="entry name" value="GCP_N"/>
</dbReference>
<feature type="domain" description="Gamma tubulin complex component C-terminal" evidence="7">
    <location>
        <begin position="1056"/>
        <end position="1287"/>
    </location>
</feature>
<dbReference type="GO" id="GO:0031122">
    <property type="term" value="P:cytoplasmic microtubule organization"/>
    <property type="evidence" value="ECO:0007669"/>
    <property type="project" value="TreeGrafter"/>
</dbReference>
<gene>
    <name evidence="10" type="primary">LOC103509773</name>
</gene>
<keyword evidence="3" id="KW-0963">Cytoplasm</keyword>
<dbReference type="Pfam" id="PF17681">
    <property type="entry name" value="GCP_N_terminal"/>
    <property type="match status" value="1"/>
</dbReference>
<sequence>MSEEKSVATLVQDLCSCIWNCEHQTESQSVTHYELSNSVRKRMVSKCFDVLLNQKHLCQYSIKSTGEQSLSYLLFQHFYKRGHCDDHDGELYSNYIAGLEHITSRYEAADAVFTVLAALSGSKPRRQIKRFLFPPIIHLDTFSNEYFNINFRSSAILLQAPVLNMNVPRTLNIPEPNSQIIHQYPQDEGYVTPDSANILEDHNSRDTSGKKHWPQPKSITYSNLPSWNGLENLAAPKEKDFVLDFQQGSSTNNTGLHLIQVLQAGKETPRLSQIKLFTHLRDREQFTMDLKYLLMGTPSHCFPYDKDKNQFTCAYGIFTDDVSPEFLVKYLEPALQCGNYAYLLKHLVRDKKKGYVYLSFQLCIQEYLRSYDSEVLSHLSEESHWHYMELQNFITTCYRRLSCLARLWKPEDHLLNHIYSQALDTFCTNQNAELNLMVARIFECCTNTYFELLEKWLFRGDCHESLVTQSTCHSFKSRLFWVKGFRFNRVQCPVFLLDYEDQIFACGKNICLLKLTNPEDPLFSIDVNRIPQLKCYLSKTSVEEFHTQCKQYEESVLRACGGAPQFAKLLMPLEYSQEQLRQWQEQARVKREVYIQKLQGKRIDSTSEKSLTGTPSQTSTSSVLSSESSTAESLFTLDIPEPPNVELLMKKIEEEEETILLTRETQKRLDDLKANRMQARVNRNKILSCEFNICTGEKTAKPAEKFDLKEKYIEGNTSSANQEAISNKAKSQGSDMGDCMRNDEQAGRKEKPLSKETEQTLSKETQNILDTRQSAMLIKQKVLSAEYNINVTTHPVIDAPEVRLCDNSGHKSRDIHDGITRDVHASTTREPTVHSTKVENKVLTAHEEAVRNRSKVLSHEFHLEVKAGQPRKSNIGDISDANQEAKNNRERSQGGSDMSQCMRNVITETSKDPVQTCAPSVLVDPHPSELSSCTGPSTKESTDQEPTDDPMTTSHSVTSSSENLVTIISKEEQSSEETQEETAKTSPPRGYVLETKQSHYKINTAWTFNSLIDENEDLDVTLVQKYLERSIRIPLYIQYRLTNDAVLRLFLHKHHLATHLITLRNYFFLLDGSFAKSLTHDLSKQIRNNLVLLLNPFKLNSILRKAVSYGTCDTKMENNLTFVIKNYDTISSLQESNVFQYISLSYKVEWPLNIVLTPEALTNYDKVFVFLMQVQQVSHTLQEVFVYLKLRRKFEINNLYIYRQVNLFRHVMMQVLSAVQSYIHCSVLELPWHDMVEAFKKPVTLDSVYYRHVEYVKQIIFRCLAEQEISPPLTEALNAMFKTILDF</sequence>
<dbReference type="GO" id="GO:0007020">
    <property type="term" value="P:microtubule nucleation"/>
    <property type="evidence" value="ECO:0007669"/>
    <property type="project" value="InterPro"/>
</dbReference>
<evidence type="ECO:0000256" key="1">
    <source>
        <dbReference type="ARBA" id="ARBA00004245"/>
    </source>
</evidence>
<keyword evidence="5" id="KW-0206">Cytoskeleton</keyword>
<dbReference type="PaxDb" id="121845-A0A3Q0IU92"/>
<dbReference type="InterPro" id="IPR007259">
    <property type="entry name" value="GCP"/>
</dbReference>
<organism evidence="9 10">
    <name type="scientific">Diaphorina citri</name>
    <name type="common">Asian citrus psyllid</name>
    <dbReference type="NCBI Taxonomy" id="121845"/>
    <lineage>
        <taxon>Eukaryota</taxon>
        <taxon>Metazoa</taxon>
        <taxon>Ecdysozoa</taxon>
        <taxon>Arthropoda</taxon>
        <taxon>Hexapoda</taxon>
        <taxon>Insecta</taxon>
        <taxon>Pterygota</taxon>
        <taxon>Neoptera</taxon>
        <taxon>Paraneoptera</taxon>
        <taxon>Hemiptera</taxon>
        <taxon>Sternorrhyncha</taxon>
        <taxon>Psylloidea</taxon>
        <taxon>Psyllidae</taxon>
        <taxon>Diaphorininae</taxon>
        <taxon>Diaphorina</taxon>
    </lineage>
</organism>
<feature type="compositionally biased region" description="Polar residues" evidence="6">
    <location>
        <begin position="719"/>
        <end position="734"/>
    </location>
</feature>
<dbReference type="GO" id="GO:0043015">
    <property type="term" value="F:gamma-tubulin binding"/>
    <property type="evidence" value="ECO:0007669"/>
    <property type="project" value="InterPro"/>
</dbReference>
<dbReference type="InterPro" id="IPR040457">
    <property type="entry name" value="GCP_C"/>
</dbReference>
<evidence type="ECO:0000313" key="10">
    <source>
        <dbReference type="RefSeq" id="XP_026679836.1"/>
    </source>
</evidence>
<feature type="compositionally biased region" description="Polar residues" evidence="6">
    <location>
        <begin position="950"/>
        <end position="963"/>
    </location>
</feature>
<dbReference type="PANTHER" id="PTHR19302:SF70">
    <property type="entry name" value="GAMMA-TUBULIN COMPLEX COMPONENT 6"/>
    <property type="match status" value="1"/>
</dbReference>
<dbReference type="GO" id="GO:0051225">
    <property type="term" value="P:spindle assembly"/>
    <property type="evidence" value="ECO:0007669"/>
    <property type="project" value="TreeGrafter"/>
</dbReference>
<feature type="region of interest" description="Disordered" evidence="6">
    <location>
        <begin position="970"/>
        <end position="989"/>
    </location>
</feature>
<proteinExistence type="inferred from homology"/>
<dbReference type="GO" id="GO:0051321">
    <property type="term" value="P:meiotic cell cycle"/>
    <property type="evidence" value="ECO:0007669"/>
    <property type="project" value="TreeGrafter"/>
</dbReference>
<feature type="region of interest" description="Disordered" evidence="6">
    <location>
        <begin position="719"/>
        <end position="767"/>
    </location>
</feature>
<dbReference type="RefSeq" id="XP_026679836.1">
    <property type="nucleotide sequence ID" value="XM_026824035.1"/>
</dbReference>
<protein>
    <submittedName>
        <fullName evidence="10">Uncharacterized protein LOC103509773</fullName>
    </submittedName>
</protein>
<evidence type="ECO:0000256" key="2">
    <source>
        <dbReference type="ARBA" id="ARBA00010337"/>
    </source>
</evidence>
<comment type="subcellular location">
    <subcellularLocation>
        <location evidence="1">Cytoplasm</location>
        <location evidence="1">Cytoskeleton</location>
    </subcellularLocation>
</comment>
<evidence type="ECO:0000256" key="3">
    <source>
        <dbReference type="ARBA" id="ARBA00022490"/>
    </source>
</evidence>
<dbReference type="STRING" id="121845.A0A3Q0IU92"/>
<name>A0A3Q0IU92_DIACI</name>
<feature type="domain" description="Gamma tubulin complex component protein N-terminal" evidence="8">
    <location>
        <begin position="289"/>
        <end position="530"/>
    </location>
</feature>
<dbReference type="Gene3D" id="1.20.120.1900">
    <property type="entry name" value="Gamma-tubulin complex, C-terminal domain"/>
    <property type="match status" value="1"/>
</dbReference>
<dbReference type="GO" id="GO:0000922">
    <property type="term" value="C:spindle pole"/>
    <property type="evidence" value="ECO:0007669"/>
    <property type="project" value="InterPro"/>
</dbReference>
<feature type="region of interest" description="Disordered" evidence="6">
    <location>
        <begin position="912"/>
        <end position="963"/>
    </location>
</feature>
<dbReference type="KEGG" id="dci:103509773"/>
<dbReference type="GO" id="GO:0000930">
    <property type="term" value="C:gamma-tubulin complex"/>
    <property type="evidence" value="ECO:0007669"/>
    <property type="project" value="TreeGrafter"/>
</dbReference>
<dbReference type="GO" id="GO:0005874">
    <property type="term" value="C:microtubule"/>
    <property type="evidence" value="ECO:0007669"/>
    <property type="project" value="UniProtKB-KW"/>
</dbReference>
<accession>A0A3Q0IU92</accession>
<feature type="compositionally biased region" description="Polar residues" evidence="6">
    <location>
        <begin position="929"/>
        <end position="939"/>
    </location>
</feature>
<feature type="region of interest" description="Disordered" evidence="6">
    <location>
        <begin position="606"/>
        <end position="627"/>
    </location>
</feature>
<dbReference type="GeneID" id="103509773"/>